<dbReference type="InterPro" id="IPR052356">
    <property type="entry name" value="Thiol_S-MT"/>
</dbReference>
<dbReference type="Pfam" id="PF08241">
    <property type="entry name" value="Methyltransf_11"/>
    <property type="match status" value="1"/>
</dbReference>
<feature type="domain" description="Methyltransferase type 11" evidence="1">
    <location>
        <begin position="42"/>
        <end position="136"/>
    </location>
</feature>
<evidence type="ECO:0000313" key="3">
    <source>
        <dbReference type="Proteomes" id="UP000460435"/>
    </source>
</evidence>
<dbReference type="SUPFAM" id="SSF53335">
    <property type="entry name" value="S-adenosyl-L-methionine-dependent methyltransferases"/>
    <property type="match status" value="1"/>
</dbReference>
<proteinExistence type="predicted"/>
<dbReference type="GO" id="GO:0008757">
    <property type="term" value="F:S-adenosylmethionine-dependent methyltransferase activity"/>
    <property type="evidence" value="ECO:0007669"/>
    <property type="project" value="InterPro"/>
</dbReference>
<dbReference type="GO" id="GO:0032259">
    <property type="term" value="P:methylation"/>
    <property type="evidence" value="ECO:0007669"/>
    <property type="project" value="UniProtKB-KW"/>
</dbReference>
<dbReference type="AlphaFoldDB" id="A0A7K3M6S3"/>
<keyword evidence="2" id="KW-0489">Methyltransferase</keyword>
<keyword evidence="2" id="KW-0808">Transferase</keyword>
<dbReference type="EMBL" id="WLZY01000006">
    <property type="protein sequence ID" value="NDL58955.1"/>
    <property type="molecule type" value="Genomic_DNA"/>
</dbReference>
<gene>
    <name evidence="2" type="ORF">F7O44_17950</name>
</gene>
<dbReference type="InterPro" id="IPR029063">
    <property type="entry name" value="SAM-dependent_MTases_sf"/>
</dbReference>
<dbReference type="Gene3D" id="3.40.50.150">
    <property type="entry name" value="Vaccinia Virus protein VP39"/>
    <property type="match status" value="1"/>
</dbReference>
<dbReference type="Proteomes" id="UP000460435">
    <property type="component" value="Unassembled WGS sequence"/>
</dbReference>
<dbReference type="RefSeq" id="WP_162451657.1">
    <property type="nucleotide sequence ID" value="NZ_WLZY01000006.1"/>
</dbReference>
<evidence type="ECO:0000313" key="2">
    <source>
        <dbReference type="EMBL" id="NDL58955.1"/>
    </source>
</evidence>
<accession>A0A7K3M6S3</accession>
<organism evidence="2 3">
    <name type="scientific">Phytoactinopolyspora mesophila</name>
    <dbReference type="NCBI Taxonomy" id="2650750"/>
    <lineage>
        <taxon>Bacteria</taxon>
        <taxon>Bacillati</taxon>
        <taxon>Actinomycetota</taxon>
        <taxon>Actinomycetes</taxon>
        <taxon>Jiangellales</taxon>
        <taxon>Jiangellaceae</taxon>
        <taxon>Phytoactinopolyspora</taxon>
    </lineage>
</organism>
<sequence>MPRAHVRHPVFARIYAKASRSMEREVGEHRSRLLTGLSGRIVEVGAGNGMNFTHYPPEVTSVVAVEPEPYLRRLAWEEALRAAVPVKVVDGIAEQLPLDDAEFDAGVASLVLCSVRHPAIAMAELFRVIRPGGQLRFYEHVRATSPRLSRVQRAMDATVWPSISGGCHAHRDTGTAIAEAGFIIEQMDSLRVPDTRLSPPTSPHIIGVATRPR</sequence>
<protein>
    <submittedName>
        <fullName evidence="2">Methyltransferase domain-containing protein</fullName>
    </submittedName>
</protein>
<evidence type="ECO:0000259" key="1">
    <source>
        <dbReference type="Pfam" id="PF08241"/>
    </source>
</evidence>
<comment type="caution">
    <text evidence="2">The sequence shown here is derived from an EMBL/GenBank/DDBJ whole genome shotgun (WGS) entry which is preliminary data.</text>
</comment>
<reference evidence="2 3" key="1">
    <citation type="submission" date="2019-11" db="EMBL/GenBank/DDBJ databases">
        <authorList>
            <person name="Li X.-J."/>
            <person name="Feng X.-M."/>
        </authorList>
    </citation>
    <scope>NUCLEOTIDE SEQUENCE [LARGE SCALE GENOMIC DNA]</scope>
    <source>
        <strain evidence="2 3">XMNu-373</strain>
    </source>
</reference>
<keyword evidence="3" id="KW-1185">Reference proteome</keyword>
<name>A0A7K3M6S3_9ACTN</name>
<dbReference type="InterPro" id="IPR013216">
    <property type="entry name" value="Methyltransf_11"/>
</dbReference>
<dbReference type="PANTHER" id="PTHR45036">
    <property type="entry name" value="METHYLTRANSFERASE LIKE 7B"/>
    <property type="match status" value="1"/>
</dbReference>
<dbReference type="PANTHER" id="PTHR45036:SF1">
    <property type="entry name" value="METHYLTRANSFERASE LIKE 7A"/>
    <property type="match status" value="1"/>
</dbReference>